<accession>A0A5N6TDX4</accession>
<sequence>MNIIMLGFVTYLTSGYKRILFEICVRGLPYYWVFFHVILQGCMYCLGCGRGYTLKRLIG</sequence>
<dbReference type="AlphaFoldDB" id="A0A5N6TDX4"/>
<organism evidence="2 3">
    <name type="scientific">Aspergillus avenaceus</name>
    <dbReference type="NCBI Taxonomy" id="36643"/>
    <lineage>
        <taxon>Eukaryota</taxon>
        <taxon>Fungi</taxon>
        <taxon>Dikarya</taxon>
        <taxon>Ascomycota</taxon>
        <taxon>Pezizomycotina</taxon>
        <taxon>Eurotiomycetes</taxon>
        <taxon>Eurotiomycetidae</taxon>
        <taxon>Eurotiales</taxon>
        <taxon>Aspergillaceae</taxon>
        <taxon>Aspergillus</taxon>
        <taxon>Aspergillus subgen. Circumdati</taxon>
    </lineage>
</organism>
<keyword evidence="1" id="KW-0812">Transmembrane</keyword>
<keyword evidence="1" id="KW-1133">Transmembrane helix</keyword>
<evidence type="ECO:0000256" key="1">
    <source>
        <dbReference type="SAM" id="Phobius"/>
    </source>
</evidence>
<name>A0A5N6TDX4_ASPAV</name>
<evidence type="ECO:0000313" key="3">
    <source>
        <dbReference type="Proteomes" id="UP000325780"/>
    </source>
</evidence>
<gene>
    <name evidence="2" type="ORF">BDV25DRAFT_166495</name>
</gene>
<dbReference type="EMBL" id="ML742482">
    <property type="protein sequence ID" value="KAE8144578.1"/>
    <property type="molecule type" value="Genomic_DNA"/>
</dbReference>
<keyword evidence="1" id="KW-0472">Membrane</keyword>
<dbReference type="Proteomes" id="UP000325780">
    <property type="component" value="Unassembled WGS sequence"/>
</dbReference>
<protein>
    <submittedName>
        <fullName evidence="2">Uncharacterized protein</fullName>
    </submittedName>
</protein>
<reference evidence="2 3" key="1">
    <citation type="submission" date="2019-04" db="EMBL/GenBank/DDBJ databases">
        <title>Friends and foes A comparative genomics study of 23 Aspergillus species from section Flavi.</title>
        <authorList>
            <consortium name="DOE Joint Genome Institute"/>
            <person name="Kjaerbolling I."/>
            <person name="Vesth T."/>
            <person name="Frisvad J.C."/>
            <person name="Nybo J.L."/>
            <person name="Theobald S."/>
            <person name="Kildgaard S."/>
            <person name="Isbrandt T."/>
            <person name="Kuo A."/>
            <person name="Sato A."/>
            <person name="Lyhne E.K."/>
            <person name="Kogle M.E."/>
            <person name="Wiebenga A."/>
            <person name="Kun R.S."/>
            <person name="Lubbers R.J."/>
            <person name="Makela M.R."/>
            <person name="Barry K."/>
            <person name="Chovatia M."/>
            <person name="Clum A."/>
            <person name="Daum C."/>
            <person name="Haridas S."/>
            <person name="He G."/>
            <person name="LaButti K."/>
            <person name="Lipzen A."/>
            <person name="Mondo S."/>
            <person name="Riley R."/>
            <person name="Salamov A."/>
            <person name="Simmons B.A."/>
            <person name="Magnuson J.K."/>
            <person name="Henrissat B."/>
            <person name="Mortensen U.H."/>
            <person name="Larsen T.O."/>
            <person name="Devries R.P."/>
            <person name="Grigoriev I.V."/>
            <person name="Machida M."/>
            <person name="Baker S.E."/>
            <person name="Andersen M.R."/>
        </authorList>
    </citation>
    <scope>NUCLEOTIDE SEQUENCE [LARGE SCALE GENOMIC DNA]</scope>
    <source>
        <strain evidence="2 3">IBT 18842</strain>
    </source>
</reference>
<evidence type="ECO:0000313" key="2">
    <source>
        <dbReference type="EMBL" id="KAE8144578.1"/>
    </source>
</evidence>
<proteinExistence type="predicted"/>
<feature type="transmembrane region" description="Helical" evidence="1">
    <location>
        <begin position="30"/>
        <end position="49"/>
    </location>
</feature>
<keyword evidence="3" id="KW-1185">Reference proteome</keyword>